<dbReference type="EMBL" id="CCKQ01011913">
    <property type="protein sequence ID" value="CDW83514.1"/>
    <property type="molecule type" value="Genomic_DNA"/>
</dbReference>
<evidence type="ECO:0000313" key="2">
    <source>
        <dbReference type="Proteomes" id="UP000039865"/>
    </source>
</evidence>
<reference evidence="1 2" key="1">
    <citation type="submission" date="2014-06" db="EMBL/GenBank/DDBJ databases">
        <authorList>
            <person name="Swart Estienne"/>
        </authorList>
    </citation>
    <scope>NUCLEOTIDE SEQUENCE [LARGE SCALE GENOMIC DNA]</scope>
    <source>
        <strain evidence="1 2">130c</strain>
    </source>
</reference>
<organism evidence="1 2">
    <name type="scientific">Stylonychia lemnae</name>
    <name type="common">Ciliate</name>
    <dbReference type="NCBI Taxonomy" id="5949"/>
    <lineage>
        <taxon>Eukaryota</taxon>
        <taxon>Sar</taxon>
        <taxon>Alveolata</taxon>
        <taxon>Ciliophora</taxon>
        <taxon>Intramacronucleata</taxon>
        <taxon>Spirotrichea</taxon>
        <taxon>Stichotrichia</taxon>
        <taxon>Sporadotrichida</taxon>
        <taxon>Oxytrichidae</taxon>
        <taxon>Stylonychinae</taxon>
        <taxon>Stylonychia</taxon>
    </lineage>
</organism>
<evidence type="ECO:0000313" key="1">
    <source>
        <dbReference type="EMBL" id="CDW83514.1"/>
    </source>
</evidence>
<keyword evidence="2" id="KW-1185">Reference proteome</keyword>
<dbReference type="InParanoid" id="A0A078AMX9"/>
<dbReference type="Proteomes" id="UP000039865">
    <property type="component" value="Unassembled WGS sequence"/>
</dbReference>
<gene>
    <name evidence="1" type="primary">Contig5692.g6091</name>
    <name evidence="1" type="ORF">STYLEM_12562</name>
</gene>
<protein>
    <submittedName>
        <fullName evidence="1">Uncharacterized protein</fullName>
    </submittedName>
</protein>
<accession>A0A078AMX9</accession>
<name>A0A078AMX9_STYLE</name>
<sequence>MIRAKRKNQSQGENQNECLKIYDHDESNNAKESNSKINGNLEELDKIESKGLVHDNNYNNCIKLQAKQHINNSNKQIIYHNNALFQQPSYKQIFSIVKGKRFGIKDAYLNQELKQKLDLQSEIHKNLDISIEVQEKMANKLEISKDNSTKLKEQDHLLNQQAITGAARSLFQKVLFENSRI</sequence>
<dbReference type="AlphaFoldDB" id="A0A078AMX9"/>
<proteinExistence type="predicted"/>